<evidence type="ECO:0000313" key="2">
    <source>
        <dbReference type="EMBL" id="OHA21030.1"/>
    </source>
</evidence>
<comment type="caution">
    <text evidence="2">The sequence shown here is derived from an EMBL/GenBank/DDBJ whole genome shotgun (WGS) entry which is preliminary data.</text>
</comment>
<proteinExistence type="predicted"/>
<accession>A0A1G2MAU9</accession>
<dbReference type="Gene3D" id="2.60.40.10">
    <property type="entry name" value="Immunoglobulins"/>
    <property type="match status" value="2"/>
</dbReference>
<gene>
    <name evidence="2" type="ORF">A2W52_01565</name>
</gene>
<evidence type="ECO:0000313" key="3">
    <source>
        <dbReference type="Proteomes" id="UP000176493"/>
    </source>
</evidence>
<evidence type="ECO:0000259" key="1">
    <source>
        <dbReference type="PROSITE" id="PS50853"/>
    </source>
</evidence>
<dbReference type="EMBL" id="MHRJ01000054">
    <property type="protein sequence ID" value="OHA21030.1"/>
    <property type="molecule type" value="Genomic_DNA"/>
</dbReference>
<feature type="domain" description="Fibronectin type-III" evidence="1">
    <location>
        <begin position="1119"/>
        <end position="1215"/>
    </location>
</feature>
<dbReference type="InterPro" id="IPR013783">
    <property type="entry name" value="Ig-like_fold"/>
</dbReference>
<dbReference type="SMART" id="SM00060">
    <property type="entry name" value="FN3"/>
    <property type="match status" value="1"/>
</dbReference>
<organism evidence="2 3">
    <name type="scientific">Candidatus Taylorbacteria bacterium RIFCSPHIGHO2_02_49_25</name>
    <dbReference type="NCBI Taxonomy" id="1802305"/>
    <lineage>
        <taxon>Bacteria</taxon>
        <taxon>Candidatus Tayloriibacteriota</taxon>
    </lineage>
</organism>
<dbReference type="Proteomes" id="UP000176493">
    <property type="component" value="Unassembled WGS sequence"/>
</dbReference>
<name>A0A1G2MAU9_9BACT</name>
<sequence>MLILVVFFMAPDFSDAQSTGEFPVGVTEYSIDDTLNAGSDSRTVIPIFLPASDLIDWTQVQTETLLISSASYKSGNLILTGSGLSSVRNVVYIFSDMFFKEVTAVSIDGKTISVPVSDIPAGKHSILVETPENLSDIVELDIGGADSSVLPVPGADPRREGWLQRFIDGTASLINKTADWVLRVFFGEQIGSELSSISYNSVQGAVSALIRYSSPNVDISRLSISALTQAQKDSLQKSLTSLSGKKFIIFKGETLLLADSEIRITAKDDVISLEIVQKGKERGSINLANLTHLNRLEPLNPSDPWYDYLYDYLENLAKIKPGADFGDDPAVLSQVKSYLDNRFVDIGGADRNFDISGLGNVIKVNPKKTNNLTGADGYVSMSFENDPLRYDKSVITAFFMSLKDEIVNTDADFFYIAGDNFLELLSVYDLNNVIKPTRAAIKMPGGNAAQTQLLAAAAQSLDDPYEDCYNTQTQPSGSVIPCNNQIDWVDSNVGPIAGFEVPGLFETFKGPERLGYTFNKIERKAISGSKGDGFGFLKALVQSKGQIFLMDFGHADEGDGFYRPFGCITPPAKKQDFVNRLNTELGYLFNKELTESDVVVGRFFPRIVACGVSQVTWGIRLIDTKINPKAIQAGYMCYACTKKGKINAKAHYLTLAQQKSGPSQKGDMQLFSRYLLGLGPDTKYYNIYPPLLDRSHNADVANLLDDGPPCLSDPSSCIPSGSGAFRWVPATPGSWSPLANMPGRVGSVLVQVPNVSQAIDSAHLFPYVESLSMSDGGTDSRINFSDNIIPDKSPVLDFKVKDKSVISSGLSRVKGSDREFSFKLFPEIEIVRKETYDAYILDGGDAKADLPKGLLTLNGAFAAANGIEMVGNPLAFHTAEDTRGRPSYGVANFLYNKYFWDYNARAQEGTDIHSFKANIPVKLHPYVESVTVDGGQAVTISFSMGAPGALFPVNLPKETDASGLVDIDTSACGSKVFTENGSPKMQNSRSLFFMLDRSKDGLNLYPGNRGHLPDDWQGTAVKISVKGGSLVSPWNKFPLLGNADSKSKWIGDMDGNEIPDWKEGNSDQFPQQQGDFEVWIPCTSQSASVSVPPAFILFFDTDGAPDWVTVDNDPALDPVITNLKTQFANPTTLRVSWTTDVPSTSLVEYGTKAQYESDRYPFQKSVRSDTYVTEHVLEIPNLDPYETYYLMVRSNQNLAQESISSEIEISYSGEGILKLNVISSNIGRGVSIRLQPSGGVLFDPTGNDIVVKDANGNTVQVVTDAVPNAAGFLPFIFSPSAGAVGPYSVFVTNTSGQDVPVGAGSSNLSATAPVLFDSSGKEAGPSLVAGTMTIRASILNEGGLILRTFNGTLQYRSAAAPAAGWTDWIDFKVAGLIAGGRADITHTWEGGAGGWEFRLVADGRNVIAESNELDNYSQTSRVSILTREGAVAPPPLPASGKPNLVLKDPPFILGEQRGFGKLYAGTMTISATVENEGNGAAPPFQIRLLYSAGGVGWSDWVGLDSSSLLAPHGKRTVTYNWNSGAGEWYFKACEDLKDTCSPPSPLIEVVPR</sequence>
<dbReference type="PROSITE" id="PS50853">
    <property type="entry name" value="FN3"/>
    <property type="match status" value="1"/>
</dbReference>
<reference evidence="2 3" key="1">
    <citation type="journal article" date="2016" name="Nat. Commun.">
        <title>Thousands of microbial genomes shed light on interconnected biogeochemical processes in an aquifer system.</title>
        <authorList>
            <person name="Anantharaman K."/>
            <person name="Brown C.T."/>
            <person name="Hug L.A."/>
            <person name="Sharon I."/>
            <person name="Castelle C.J."/>
            <person name="Probst A.J."/>
            <person name="Thomas B.C."/>
            <person name="Singh A."/>
            <person name="Wilkins M.J."/>
            <person name="Karaoz U."/>
            <person name="Brodie E.L."/>
            <person name="Williams K.H."/>
            <person name="Hubbard S.S."/>
            <person name="Banfield J.F."/>
        </authorList>
    </citation>
    <scope>NUCLEOTIDE SEQUENCE [LARGE SCALE GENOMIC DNA]</scope>
</reference>
<dbReference type="InterPro" id="IPR003961">
    <property type="entry name" value="FN3_dom"/>
</dbReference>
<protein>
    <recommendedName>
        <fullName evidence="1">Fibronectin type-III domain-containing protein</fullName>
    </recommendedName>
</protein>